<dbReference type="InterPro" id="IPR027417">
    <property type="entry name" value="P-loop_NTPase"/>
</dbReference>
<dbReference type="PANTHER" id="PTHR39206">
    <property type="entry name" value="SLL8004 PROTEIN"/>
    <property type="match status" value="1"/>
</dbReference>
<evidence type="ECO:0000256" key="1">
    <source>
        <dbReference type="ARBA" id="ARBA00022741"/>
    </source>
</evidence>
<proteinExistence type="predicted"/>
<sequence>MSDLPWNRTFDGQMLATICNRTTGRPLAIIVAGHNGSGKSAMWYERLADELKVPMINADRMMASILPEPNAAGQLRPWAKRLRDRSTRWMSISQKGVESFTAHAAADSAPFAIETVFSYWRKRFDGTHASKADLIRMLQARGYFVVLTFVGLASPTLSCARVALRVSRGGHDVARAKLFSRFARTQQAIRHAIPLADAVVLVDNSRDTSRAFTTSYVTLGTKVLYDIRTEVAPPSEIRAWLDVVVPEAGSLPPSLAGMAPHANGAFTH</sequence>
<protein>
    <recommendedName>
        <fullName evidence="3">Zeta toxin domain-containing protein</fullName>
    </recommendedName>
</protein>
<name>A0ABN7ZAJ9_9BURK</name>
<comment type="caution">
    <text evidence="4">The sequence shown here is derived from an EMBL/GenBank/DDBJ whole genome shotgun (WGS) entry which is preliminary data.</text>
</comment>
<dbReference type="RefSeq" id="WP_223992939.1">
    <property type="nucleotide sequence ID" value="NZ_CAJZAG010000010.1"/>
</dbReference>
<dbReference type="Pfam" id="PF06414">
    <property type="entry name" value="Zeta_toxin"/>
    <property type="match status" value="1"/>
</dbReference>
<feature type="domain" description="Zeta toxin" evidence="3">
    <location>
        <begin position="21"/>
        <end position="193"/>
    </location>
</feature>
<keyword evidence="2" id="KW-0067">ATP-binding</keyword>
<dbReference type="InterPro" id="IPR010488">
    <property type="entry name" value="Zeta_toxin_domain"/>
</dbReference>
<evidence type="ECO:0000256" key="2">
    <source>
        <dbReference type="ARBA" id="ARBA00022840"/>
    </source>
</evidence>
<evidence type="ECO:0000313" key="4">
    <source>
        <dbReference type="EMBL" id="CAG9181406.1"/>
    </source>
</evidence>
<keyword evidence="1" id="KW-0547">Nucleotide-binding</keyword>
<dbReference type="Gene3D" id="3.40.50.300">
    <property type="entry name" value="P-loop containing nucleotide triphosphate hydrolases"/>
    <property type="match status" value="1"/>
</dbReference>
<keyword evidence="5" id="KW-1185">Reference proteome</keyword>
<evidence type="ECO:0000313" key="5">
    <source>
        <dbReference type="Proteomes" id="UP000706525"/>
    </source>
</evidence>
<accession>A0ABN7ZAJ9</accession>
<dbReference type="Proteomes" id="UP000706525">
    <property type="component" value="Unassembled WGS sequence"/>
</dbReference>
<evidence type="ECO:0000259" key="3">
    <source>
        <dbReference type="Pfam" id="PF06414"/>
    </source>
</evidence>
<gene>
    <name evidence="4" type="ORF">LMG32289_04821</name>
</gene>
<organism evidence="4 5">
    <name type="scientific">Cupriavidus pampae</name>
    <dbReference type="NCBI Taxonomy" id="659251"/>
    <lineage>
        <taxon>Bacteria</taxon>
        <taxon>Pseudomonadati</taxon>
        <taxon>Pseudomonadota</taxon>
        <taxon>Betaproteobacteria</taxon>
        <taxon>Burkholderiales</taxon>
        <taxon>Burkholderiaceae</taxon>
        <taxon>Cupriavidus</taxon>
    </lineage>
</organism>
<dbReference type="PANTHER" id="PTHR39206:SF1">
    <property type="entry name" value="SLL8004 PROTEIN"/>
    <property type="match status" value="1"/>
</dbReference>
<reference evidence="4 5" key="1">
    <citation type="submission" date="2021-08" db="EMBL/GenBank/DDBJ databases">
        <authorList>
            <person name="Peeters C."/>
        </authorList>
    </citation>
    <scope>NUCLEOTIDE SEQUENCE [LARGE SCALE GENOMIC DNA]</scope>
    <source>
        <strain evidence="4 5">LMG 32289</strain>
    </source>
</reference>
<dbReference type="EMBL" id="CAJZAG010000010">
    <property type="protein sequence ID" value="CAG9181406.1"/>
    <property type="molecule type" value="Genomic_DNA"/>
</dbReference>
<dbReference type="SUPFAM" id="SSF52540">
    <property type="entry name" value="P-loop containing nucleoside triphosphate hydrolases"/>
    <property type="match status" value="1"/>
</dbReference>